<dbReference type="KEGG" id="sphk:SKP52_05380"/>
<keyword evidence="2" id="KW-0547">Nucleotide-binding</keyword>
<dbReference type="GO" id="GO:0009030">
    <property type="term" value="F:thiamine-phosphate kinase activity"/>
    <property type="evidence" value="ECO:0007669"/>
    <property type="project" value="UniProtKB-UniRule"/>
</dbReference>
<dbReference type="RefSeq" id="WP_039572532.1">
    <property type="nucleotide sequence ID" value="NZ_CP009122.1"/>
</dbReference>
<dbReference type="InterPro" id="IPR036921">
    <property type="entry name" value="PurM-like_N_sf"/>
</dbReference>
<dbReference type="EC" id="2.7.4.16" evidence="2"/>
<feature type="binding site" evidence="2">
    <location>
        <position position="25"/>
    </location>
    <ligand>
        <name>Mg(2+)</name>
        <dbReference type="ChEBI" id="CHEBI:18420"/>
        <label>3</label>
    </ligand>
</feature>
<dbReference type="NCBIfam" id="TIGR01379">
    <property type="entry name" value="thiL"/>
    <property type="match status" value="1"/>
</dbReference>
<dbReference type="UniPathway" id="UPA00060">
    <property type="reaction ID" value="UER00142"/>
</dbReference>
<keyword evidence="1 2" id="KW-0784">Thiamine biosynthesis</keyword>
<evidence type="ECO:0000313" key="6">
    <source>
        <dbReference type="Proteomes" id="UP000030907"/>
    </source>
</evidence>
<dbReference type="PANTHER" id="PTHR30270">
    <property type="entry name" value="THIAMINE-MONOPHOSPHATE KINASE"/>
    <property type="match status" value="1"/>
</dbReference>
<comment type="similarity">
    <text evidence="2">Belongs to the thiamine-monophosphate kinase family.</text>
</comment>
<dbReference type="InterPro" id="IPR010918">
    <property type="entry name" value="PurM-like_C_dom"/>
</dbReference>
<dbReference type="HAMAP" id="MF_02128">
    <property type="entry name" value="TMP_kinase"/>
    <property type="match status" value="1"/>
</dbReference>
<feature type="binding site" evidence="2">
    <location>
        <position position="65"/>
    </location>
    <ligand>
        <name>Mg(2+)</name>
        <dbReference type="ChEBI" id="CHEBI:18420"/>
        <label>4</label>
    </ligand>
</feature>
<organism evidence="5 6">
    <name type="scientific">Sphingopyxis fribergensis</name>
    <dbReference type="NCBI Taxonomy" id="1515612"/>
    <lineage>
        <taxon>Bacteria</taxon>
        <taxon>Pseudomonadati</taxon>
        <taxon>Pseudomonadota</taxon>
        <taxon>Alphaproteobacteria</taxon>
        <taxon>Sphingomonadales</taxon>
        <taxon>Sphingomonadaceae</taxon>
        <taxon>Sphingopyxis</taxon>
    </lineage>
</organism>
<name>A0A0A7PFH3_9SPHN</name>
<evidence type="ECO:0000259" key="3">
    <source>
        <dbReference type="Pfam" id="PF00586"/>
    </source>
</evidence>
<dbReference type="Gene3D" id="3.30.1330.10">
    <property type="entry name" value="PurM-like, N-terminal domain"/>
    <property type="match status" value="1"/>
</dbReference>
<proteinExistence type="inferred from homology"/>
<feature type="binding site" evidence="2">
    <location>
        <position position="65"/>
    </location>
    <ligand>
        <name>Mg(2+)</name>
        <dbReference type="ChEBI" id="CHEBI:18420"/>
        <label>3</label>
    </ligand>
</feature>
<feature type="binding site" evidence="2">
    <location>
        <position position="44"/>
    </location>
    <ligand>
        <name>substrate</name>
    </ligand>
</feature>
<protein>
    <recommendedName>
        <fullName evidence="2">Thiamine-monophosphate kinase</fullName>
        <shortName evidence="2">TMP kinase</shortName>
        <shortName evidence="2">Thiamine-phosphate kinase</shortName>
        <ecNumber evidence="2">2.7.4.16</ecNumber>
    </recommendedName>
</protein>
<comment type="pathway">
    <text evidence="2">Cofactor biosynthesis; thiamine diphosphate biosynthesis; thiamine diphosphate from thiamine phosphate: step 1/1.</text>
</comment>
<keyword evidence="2" id="KW-0808">Transferase</keyword>
<feature type="binding site" evidence="2">
    <location>
        <position position="65"/>
    </location>
    <ligand>
        <name>Mg(2+)</name>
        <dbReference type="ChEBI" id="CHEBI:18420"/>
        <label>2</label>
    </ligand>
</feature>
<feature type="domain" description="PurM-like N-terminal" evidence="3">
    <location>
        <begin position="24"/>
        <end position="129"/>
    </location>
</feature>
<comment type="function">
    <text evidence="2">Catalyzes the ATP-dependent phosphorylation of thiamine-monophosphate (TMP) to form thiamine-pyrophosphate (TPP), the active form of vitamin B1.</text>
</comment>
<feature type="binding site" evidence="2">
    <location>
        <position position="37"/>
    </location>
    <ligand>
        <name>Mg(2+)</name>
        <dbReference type="ChEBI" id="CHEBI:18420"/>
        <label>2</label>
    </ligand>
</feature>
<evidence type="ECO:0000256" key="1">
    <source>
        <dbReference type="ARBA" id="ARBA00022977"/>
    </source>
</evidence>
<feature type="binding site" evidence="2">
    <location>
        <position position="201"/>
    </location>
    <ligand>
        <name>ATP</name>
        <dbReference type="ChEBI" id="CHEBI:30616"/>
    </ligand>
</feature>
<keyword evidence="2 5" id="KW-0418">Kinase</keyword>
<dbReference type="OrthoDB" id="9802811at2"/>
<feature type="binding site" evidence="2">
    <location>
        <begin position="109"/>
        <end position="110"/>
    </location>
    <ligand>
        <name>ATP</name>
        <dbReference type="ChEBI" id="CHEBI:30616"/>
    </ligand>
</feature>
<dbReference type="Gene3D" id="3.90.650.10">
    <property type="entry name" value="PurM-like C-terminal domain"/>
    <property type="match status" value="1"/>
</dbReference>
<dbReference type="Pfam" id="PF00586">
    <property type="entry name" value="AIRS"/>
    <property type="match status" value="1"/>
</dbReference>
<dbReference type="Proteomes" id="UP000030907">
    <property type="component" value="Chromosome"/>
</dbReference>
<dbReference type="PIRSF" id="PIRSF005303">
    <property type="entry name" value="Thiam_monoph_kin"/>
    <property type="match status" value="1"/>
</dbReference>
<dbReference type="GO" id="GO:0000287">
    <property type="term" value="F:magnesium ion binding"/>
    <property type="evidence" value="ECO:0007669"/>
    <property type="project" value="UniProtKB-UniRule"/>
</dbReference>
<dbReference type="InterPro" id="IPR036676">
    <property type="entry name" value="PurM-like_C_sf"/>
</dbReference>
<feature type="binding site" evidence="2">
    <location>
        <position position="138"/>
    </location>
    <ligand>
        <name>ATP</name>
        <dbReference type="ChEBI" id="CHEBI:30616"/>
    </ligand>
</feature>
<dbReference type="CDD" id="cd02194">
    <property type="entry name" value="ThiL"/>
    <property type="match status" value="1"/>
</dbReference>
<feature type="binding site" evidence="2">
    <location>
        <position position="110"/>
    </location>
    <ligand>
        <name>Mg(2+)</name>
        <dbReference type="ChEBI" id="CHEBI:18420"/>
        <label>1</label>
    </ligand>
</feature>
<keyword evidence="2" id="KW-0460">Magnesium</keyword>
<dbReference type="EMBL" id="CP009122">
    <property type="protein sequence ID" value="AJA08003.1"/>
    <property type="molecule type" value="Genomic_DNA"/>
</dbReference>
<dbReference type="PANTHER" id="PTHR30270:SF0">
    <property type="entry name" value="THIAMINE-MONOPHOSPHATE KINASE"/>
    <property type="match status" value="1"/>
</dbReference>
<dbReference type="GO" id="GO:0005524">
    <property type="term" value="F:ATP binding"/>
    <property type="evidence" value="ECO:0007669"/>
    <property type="project" value="UniProtKB-UniRule"/>
</dbReference>
<dbReference type="InterPro" id="IPR016188">
    <property type="entry name" value="PurM-like_N"/>
</dbReference>
<dbReference type="GO" id="GO:0009228">
    <property type="term" value="P:thiamine biosynthetic process"/>
    <property type="evidence" value="ECO:0007669"/>
    <property type="project" value="UniProtKB-KW"/>
</dbReference>
<keyword evidence="6" id="KW-1185">Reference proteome</keyword>
<feature type="binding site" evidence="2">
    <location>
        <position position="199"/>
    </location>
    <ligand>
        <name>Mg(2+)</name>
        <dbReference type="ChEBI" id="CHEBI:18420"/>
        <label>3</label>
    </ligand>
</feature>
<dbReference type="AlphaFoldDB" id="A0A0A7PFH3"/>
<feature type="binding site" evidence="2">
    <location>
        <position position="251"/>
    </location>
    <ligand>
        <name>substrate</name>
    </ligand>
</feature>
<dbReference type="STRING" id="1515612.SKP52_05380"/>
<keyword evidence="2" id="KW-0067">ATP-binding</keyword>
<comment type="catalytic activity">
    <reaction evidence="2">
        <text>thiamine phosphate + ATP = thiamine diphosphate + ADP</text>
        <dbReference type="Rhea" id="RHEA:15913"/>
        <dbReference type="ChEBI" id="CHEBI:30616"/>
        <dbReference type="ChEBI" id="CHEBI:37575"/>
        <dbReference type="ChEBI" id="CHEBI:58937"/>
        <dbReference type="ChEBI" id="CHEBI:456216"/>
        <dbReference type="EC" id="2.7.4.16"/>
    </reaction>
</comment>
<feature type="binding site" evidence="2">
    <location>
        <position position="35"/>
    </location>
    <ligand>
        <name>Mg(2+)</name>
        <dbReference type="ChEBI" id="CHEBI:18420"/>
        <label>4</label>
    </ligand>
</feature>
<dbReference type="SUPFAM" id="SSF55326">
    <property type="entry name" value="PurM N-terminal domain-like"/>
    <property type="match status" value="1"/>
</dbReference>
<keyword evidence="2" id="KW-0479">Metal-binding</keyword>
<sequence>MSEADFVARLRSIATDPAARGLADDAAVMDGLVLTHDMIVEGIHFLPDDTPQDIAWKLVAVNLSDLAAKGAAPVGVLVGYSLGDEEWDAAFVEGLDLVLRRFGVILLGGDTVRVPAGAPRSFGLTAIGRAPPGGAPSRGGARPGDQIWVTGTIGNAGLGLAMRLGQEDANETCLAAYKRPQPQLTFGQAVVPHVHAMMDVSDGLLIDAQRMAAASGCAFGIMLESLPLSAALLAVRPDVLDTRLAAATAGDDYQLLFTADPAAAAAIREIAAGLNVMVTILGHAGVGEGIMLTHRAQRIALPDRLGFMH</sequence>
<evidence type="ECO:0000259" key="4">
    <source>
        <dbReference type="Pfam" id="PF02769"/>
    </source>
</evidence>
<dbReference type="GO" id="GO:0009229">
    <property type="term" value="P:thiamine diphosphate biosynthetic process"/>
    <property type="evidence" value="ECO:0007669"/>
    <property type="project" value="UniProtKB-UniRule"/>
</dbReference>
<feature type="binding site" evidence="2">
    <location>
        <position position="202"/>
    </location>
    <ligand>
        <name>Mg(2+)</name>
        <dbReference type="ChEBI" id="CHEBI:18420"/>
        <label>5</label>
    </ligand>
</feature>
<feature type="binding site" evidence="2">
    <location>
        <position position="25"/>
    </location>
    <ligand>
        <name>Mg(2+)</name>
        <dbReference type="ChEBI" id="CHEBI:18420"/>
        <label>4</label>
    </ligand>
</feature>
<reference evidence="5 6" key="1">
    <citation type="journal article" date="2015" name="Int. J. Syst. Evol. Microbiol.">
        <title>Description of Sphingopyxis fribergensis sp. nov. - a soil bacterium with the ability to degrade styrene and phenylacetic acid.</title>
        <authorList>
            <person name="Oelschlagel M."/>
            <person name="Ruckert C."/>
            <person name="Kalinowski J."/>
            <person name="Schmidt G."/>
            <person name="Schlomann M."/>
            <person name="Tischler D."/>
        </authorList>
    </citation>
    <scope>NUCLEOTIDE SEQUENCE [LARGE SCALE GENOMIC DNA]</scope>
    <source>
        <strain evidence="5 6">Kp5.2</strain>
    </source>
</reference>
<evidence type="ECO:0000256" key="2">
    <source>
        <dbReference type="HAMAP-Rule" id="MF_02128"/>
    </source>
</evidence>
<comment type="caution">
    <text evidence="2">Lacks conserved residue(s) required for the propagation of feature annotation.</text>
</comment>
<feature type="domain" description="PurM-like C-terminal" evidence="4">
    <location>
        <begin position="142"/>
        <end position="288"/>
    </location>
</feature>
<evidence type="ECO:0000313" key="5">
    <source>
        <dbReference type="EMBL" id="AJA08003.1"/>
    </source>
</evidence>
<dbReference type="Pfam" id="PF02769">
    <property type="entry name" value="AIRS_C"/>
    <property type="match status" value="1"/>
</dbReference>
<dbReference type="SUPFAM" id="SSF56042">
    <property type="entry name" value="PurM C-terminal domain-like"/>
    <property type="match status" value="1"/>
</dbReference>
<gene>
    <name evidence="2" type="primary">thiL</name>
    <name evidence="5" type="ORF">SKP52_05380</name>
</gene>
<dbReference type="InterPro" id="IPR006283">
    <property type="entry name" value="ThiL-like"/>
</dbReference>
<feature type="binding site" evidence="2">
    <location>
        <position position="37"/>
    </location>
    <ligand>
        <name>Mg(2+)</name>
        <dbReference type="ChEBI" id="CHEBI:18420"/>
        <label>1</label>
    </ligand>
</feature>
<comment type="miscellaneous">
    <text evidence="2">Reaction mechanism of ThiL seems to utilize a direct, inline transfer of the gamma-phosphate of ATP to TMP rather than a phosphorylated enzyme intermediate.</text>
</comment>
<accession>A0A0A7PFH3</accession>
<dbReference type="HOGENOM" id="CLU_046964_3_0_5"/>